<dbReference type="KEGG" id="ahu:A6A40_10285"/>
<keyword evidence="2" id="KW-1185">Reference proteome</keyword>
<protein>
    <submittedName>
        <fullName evidence="1">Uncharacterized protein</fullName>
    </submittedName>
</protein>
<organism evidence="1 2">
    <name type="scientific">Azospirillum humicireducens</name>
    <dbReference type="NCBI Taxonomy" id="1226968"/>
    <lineage>
        <taxon>Bacteria</taxon>
        <taxon>Pseudomonadati</taxon>
        <taxon>Pseudomonadota</taxon>
        <taxon>Alphaproteobacteria</taxon>
        <taxon>Rhodospirillales</taxon>
        <taxon>Azospirillaceae</taxon>
        <taxon>Azospirillum</taxon>
    </lineage>
</organism>
<sequence>MAYASKDLSVLAYANGFTLWHYTTRDVATDVDTAGYFNGAADLLRVGDMLLANCAVGAAAPATGVLVVAASANGAVDVANLTPFGSANSD</sequence>
<name>A0A160JGX2_9PROT</name>
<proteinExistence type="predicted"/>
<reference evidence="1 2" key="1">
    <citation type="journal article" date="2013" name="Int. J. Syst. Evol. Microbiol.">
        <title>Azospirillum humicireducens sp. nov., a nitrogen-fixing bacterium isolated from a microbial fuel cell.</title>
        <authorList>
            <person name="Zhou S."/>
            <person name="Han L."/>
            <person name="Wang Y."/>
            <person name="Yang G."/>
            <person name="Zhuang L."/>
            <person name="Hu P."/>
        </authorList>
    </citation>
    <scope>NUCLEOTIDE SEQUENCE [LARGE SCALE GENOMIC DNA]</scope>
    <source>
        <strain evidence="1 2">SgZ-5</strain>
    </source>
</reference>
<evidence type="ECO:0000313" key="2">
    <source>
        <dbReference type="Proteomes" id="UP000077405"/>
    </source>
</evidence>
<dbReference type="OrthoDB" id="7265155at2"/>
<dbReference type="RefSeq" id="WP_063635324.1">
    <property type="nucleotide sequence ID" value="NZ_CP015285.1"/>
</dbReference>
<dbReference type="STRING" id="1226968.A6A40_10285"/>
<dbReference type="AlphaFoldDB" id="A0A160JGX2"/>
<gene>
    <name evidence="1" type="ORF">A6A40_10285</name>
</gene>
<dbReference type="EMBL" id="CP015285">
    <property type="protein sequence ID" value="ANC92258.1"/>
    <property type="molecule type" value="Genomic_DNA"/>
</dbReference>
<evidence type="ECO:0000313" key="1">
    <source>
        <dbReference type="EMBL" id="ANC92258.1"/>
    </source>
</evidence>
<accession>A0A160JGX2</accession>
<dbReference type="Proteomes" id="UP000077405">
    <property type="component" value="Chromosome"/>
</dbReference>